<comment type="caution">
    <text evidence="2">The sequence shown here is derived from an EMBL/GenBank/DDBJ whole genome shotgun (WGS) entry which is preliminary data.</text>
</comment>
<feature type="non-terminal residue" evidence="2">
    <location>
        <position position="1"/>
    </location>
</feature>
<feature type="region of interest" description="Disordered" evidence="1">
    <location>
        <begin position="91"/>
        <end position="110"/>
    </location>
</feature>
<accession>A0AAD9N171</accession>
<reference evidence="2" key="1">
    <citation type="journal article" date="2023" name="Mol. Biol. Evol.">
        <title>Third-Generation Sequencing Reveals the Adaptive Role of the Epigenome in Three Deep-Sea Polychaetes.</title>
        <authorList>
            <person name="Perez M."/>
            <person name="Aroh O."/>
            <person name="Sun Y."/>
            <person name="Lan Y."/>
            <person name="Juniper S.K."/>
            <person name="Young C.R."/>
            <person name="Angers B."/>
            <person name="Qian P.Y."/>
        </authorList>
    </citation>
    <scope>NUCLEOTIDE SEQUENCE</scope>
    <source>
        <strain evidence="2">P08H-3</strain>
    </source>
</reference>
<evidence type="ECO:0000313" key="2">
    <source>
        <dbReference type="EMBL" id="KAK2150459.1"/>
    </source>
</evidence>
<organism evidence="2 3">
    <name type="scientific">Paralvinella palmiformis</name>
    <dbReference type="NCBI Taxonomy" id="53620"/>
    <lineage>
        <taxon>Eukaryota</taxon>
        <taxon>Metazoa</taxon>
        <taxon>Spiralia</taxon>
        <taxon>Lophotrochozoa</taxon>
        <taxon>Annelida</taxon>
        <taxon>Polychaeta</taxon>
        <taxon>Sedentaria</taxon>
        <taxon>Canalipalpata</taxon>
        <taxon>Terebellida</taxon>
        <taxon>Terebelliformia</taxon>
        <taxon>Alvinellidae</taxon>
        <taxon>Paralvinella</taxon>
    </lineage>
</organism>
<name>A0AAD9N171_9ANNE</name>
<evidence type="ECO:0000256" key="1">
    <source>
        <dbReference type="SAM" id="MobiDB-lite"/>
    </source>
</evidence>
<evidence type="ECO:0000313" key="3">
    <source>
        <dbReference type="Proteomes" id="UP001208570"/>
    </source>
</evidence>
<feature type="region of interest" description="Disordered" evidence="1">
    <location>
        <begin position="55"/>
        <end position="75"/>
    </location>
</feature>
<dbReference type="EMBL" id="JAODUP010000404">
    <property type="protein sequence ID" value="KAK2150459.1"/>
    <property type="molecule type" value="Genomic_DNA"/>
</dbReference>
<keyword evidence="3" id="KW-1185">Reference proteome</keyword>
<gene>
    <name evidence="2" type="ORF">LSH36_404g02017</name>
</gene>
<feature type="compositionally biased region" description="Basic and acidic residues" evidence="1">
    <location>
        <begin position="99"/>
        <end position="110"/>
    </location>
</feature>
<proteinExistence type="predicted"/>
<dbReference type="AlphaFoldDB" id="A0AAD9N171"/>
<dbReference type="Proteomes" id="UP001208570">
    <property type="component" value="Unassembled WGS sequence"/>
</dbReference>
<sequence length="110" mass="11462">MAHYGDAMKPYNISNAHQLYEMRLHEIFASALATSAGPETPSLGDDMTRRHLAGGLGSVRPELGDMKPPSPSGIRQGVSVIASVSSIASASANSGLDPADEHGMGDKKSK</sequence>
<protein>
    <submittedName>
        <fullName evidence="2">Uncharacterized protein</fullName>
    </submittedName>
</protein>